<dbReference type="SUPFAM" id="SSF48452">
    <property type="entry name" value="TPR-like"/>
    <property type="match status" value="1"/>
</dbReference>
<dbReference type="FunFam" id="3.40.50.1010:FF:000033">
    <property type="entry name" value="Blast:Protein SMG5"/>
    <property type="match status" value="1"/>
</dbReference>
<dbReference type="InterPro" id="IPR019458">
    <property type="entry name" value="Est1-like_N"/>
</dbReference>
<evidence type="ECO:0000256" key="4">
    <source>
        <dbReference type="ARBA" id="ARBA00023161"/>
    </source>
</evidence>
<feature type="compositionally biased region" description="Basic and acidic residues" evidence="6">
    <location>
        <begin position="523"/>
        <end position="545"/>
    </location>
</feature>
<sequence length="971" mass="111930">MKNGCLDLSEAKIAERNERAKKLYRYLSDVARRINDMSTTSKFVADLFTTNIEVQRQKLRDNCEKLLFLDPINYGKKALELLWRKVYYDTISTAKKLRTDSEHDHFLFTLIQCGIGNFHHFLDRIHYEMKVDFKELDYMPNTEEDELQLSSGNVELSNFGKSALHSCLIYLGDLSRYAVEISNHFEPTIAARYYLQAAHTDFTLGMPYNQLGNLYLEKNYNLDSVCFYIHCLNSKNPFEGAMGNLTKIFEKNDQFYHTINESDTLTQVEHIQNTIVNFLSLIEIWYLNKSDSDIPQRCSKIAQQLKICMEFNEATLPDIDKNYDDYLSILEHETNFPSYLNPNLIHRMVLVCLFTVSKMTEIDETKAFACKAFTLALLSQLLLKLLKQLDSIGFVNPRQIHNYGSSKPHNEQTEKYENNNDENKEIIESTVNNGHHAEQELEEPKQNNVKENNLNGHAKHAKKALMKRRRRRRIASSESSDVSDANTESSDLDEIEHSYSDLSDSSDQSVSLSEASDCDEVNDETKDESSEQSNEKVEPNRILNDDITSKITGTNSLNSSNLLNCNTTKSQQISKVNTIELKTFLQGNNFMASIKLLLDWILIEKDLILSCGDSGESLFQCVVDLLNIFTFYFNTKSDEGTKEDCELIKYVRNLVMKMKLEYKTIPLPEDINLRGTNICKFDKDAAEWNILEKYKLSVYEENVIRILNFIDFGNQIAKIIPRIRFNRTMKLFYLKNIHPPKLNTKINHKRSREWHSKKNTESNESGLLRRLGRLWLTSQVRELERSGQSAAPALLVLDTAALNKHLRRVKQLLLTTNFVLMVPTVVLQELDNLKREQSTARKAIRWLELQLKNGSRFLRAQRPNQSKPLPLLKYPRKAPAHINNFIQILEFCNHFVAEDKKTQGSGDAENVLQGKSSSVLILLVGNADEDEEQYKEFSVMGAAQSAGISVENIVDFYSKWRQTSHKNGKKR</sequence>
<feature type="domain" description="PIN" evidence="9">
    <location>
        <begin position="795"/>
        <end position="868"/>
    </location>
</feature>
<dbReference type="GO" id="GO:0070034">
    <property type="term" value="F:telomerase RNA binding"/>
    <property type="evidence" value="ECO:0007669"/>
    <property type="project" value="TreeGrafter"/>
</dbReference>
<dbReference type="GO" id="GO:0005697">
    <property type="term" value="C:telomerase holoenzyme complex"/>
    <property type="evidence" value="ECO:0007669"/>
    <property type="project" value="TreeGrafter"/>
</dbReference>
<dbReference type="InterPro" id="IPR045153">
    <property type="entry name" value="Est1/Ebs1-like"/>
</dbReference>
<evidence type="ECO:0000256" key="5">
    <source>
        <dbReference type="ARBA" id="ARBA00023242"/>
    </source>
</evidence>
<dbReference type="GO" id="GO:0042162">
    <property type="term" value="F:telomeric DNA binding"/>
    <property type="evidence" value="ECO:0007669"/>
    <property type="project" value="TreeGrafter"/>
</dbReference>
<feature type="compositionally biased region" description="Basic residues" evidence="6">
    <location>
        <begin position="457"/>
        <end position="474"/>
    </location>
</feature>
<protein>
    <submittedName>
        <fullName evidence="11">Protein SMG5</fullName>
    </submittedName>
</protein>
<dbReference type="Pfam" id="PF10373">
    <property type="entry name" value="EST1_DNA_bind"/>
    <property type="match status" value="1"/>
</dbReference>
<comment type="subcellular location">
    <subcellularLocation>
        <location evidence="2">Cytoplasm</location>
    </subcellularLocation>
    <subcellularLocation>
        <location evidence="1">Nucleus</location>
    </subcellularLocation>
</comment>
<feature type="region of interest" description="Disordered" evidence="6">
    <location>
        <begin position="435"/>
        <end position="545"/>
    </location>
</feature>
<gene>
    <name evidence="11" type="primary">LOC114242450</name>
</gene>
<dbReference type="InterPro" id="IPR011990">
    <property type="entry name" value="TPR-like_helical_dom_sf"/>
</dbReference>
<dbReference type="Gene3D" id="1.25.40.10">
    <property type="entry name" value="Tetratricopeptide repeat domain"/>
    <property type="match status" value="1"/>
</dbReference>
<dbReference type="GeneID" id="114242450"/>
<reference evidence="11" key="1">
    <citation type="submission" date="2025-08" db="UniProtKB">
        <authorList>
            <consortium name="RefSeq"/>
        </authorList>
    </citation>
    <scope>IDENTIFICATION</scope>
    <source>
        <tissue evidence="11">Silk gland</tissue>
    </source>
</reference>
<proteinExistence type="predicted"/>
<feature type="compositionally biased region" description="Basic and acidic residues" evidence="6">
    <location>
        <begin position="435"/>
        <end position="445"/>
    </location>
</feature>
<dbReference type="Pfam" id="PF10374">
    <property type="entry name" value="EST1"/>
    <property type="match status" value="1"/>
</dbReference>
<feature type="domain" description="Telomerase activating protein Est1-like N-terminal" evidence="8">
    <location>
        <begin position="77"/>
        <end position="180"/>
    </location>
</feature>
<dbReference type="RefSeq" id="XP_028029411.1">
    <property type="nucleotide sequence ID" value="XM_028173610.1"/>
</dbReference>
<keyword evidence="10" id="KW-1185">Reference proteome</keyword>
<feature type="compositionally biased region" description="Low complexity" evidence="6">
    <location>
        <begin position="500"/>
        <end position="515"/>
    </location>
</feature>
<evidence type="ECO:0000259" key="7">
    <source>
        <dbReference type="Pfam" id="PF10373"/>
    </source>
</evidence>
<dbReference type="CDD" id="cd09884">
    <property type="entry name" value="PIN_Smg5-like"/>
    <property type="match status" value="1"/>
</dbReference>
<dbReference type="AlphaFoldDB" id="A0A6J2JIM1"/>
<dbReference type="Gene3D" id="3.40.50.1010">
    <property type="entry name" value="5'-nuclease"/>
    <property type="match status" value="1"/>
</dbReference>
<name>A0A6J2JIM1_BOMMA</name>
<dbReference type="Proteomes" id="UP000504629">
    <property type="component" value="Unplaced"/>
</dbReference>
<evidence type="ECO:0000313" key="10">
    <source>
        <dbReference type="Proteomes" id="UP000504629"/>
    </source>
</evidence>
<dbReference type="KEGG" id="bman:114242450"/>
<dbReference type="GO" id="GO:0005737">
    <property type="term" value="C:cytoplasm"/>
    <property type="evidence" value="ECO:0007669"/>
    <property type="project" value="UniProtKB-SubCell"/>
</dbReference>
<evidence type="ECO:0000256" key="2">
    <source>
        <dbReference type="ARBA" id="ARBA00004496"/>
    </source>
</evidence>
<evidence type="ECO:0000259" key="9">
    <source>
        <dbReference type="Pfam" id="PF13638"/>
    </source>
</evidence>
<evidence type="ECO:0000256" key="6">
    <source>
        <dbReference type="SAM" id="MobiDB-lite"/>
    </source>
</evidence>
<evidence type="ECO:0000313" key="11">
    <source>
        <dbReference type="RefSeq" id="XP_028029411.1"/>
    </source>
</evidence>
<evidence type="ECO:0000256" key="3">
    <source>
        <dbReference type="ARBA" id="ARBA00022490"/>
    </source>
</evidence>
<keyword evidence="4" id="KW-0866">Nonsense-mediated mRNA decay</keyword>
<dbReference type="CTD" id="23381"/>
<dbReference type="InterPro" id="IPR002716">
    <property type="entry name" value="PIN_dom"/>
</dbReference>
<feature type="compositionally biased region" description="Polar residues" evidence="6">
    <location>
        <begin position="446"/>
        <end position="455"/>
    </location>
</feature>
<organism evidence="10 11">
    <name type="scientific">Bombyx mandarina</name>
    <name type="common">Wild silk moth</name>
    <name type="synonym">Wild silkworm</name>
    <dbReference type="NCBI Taxonomy" id="7092"/>
    <lineage>
        <taxon>Eukaryota</taxon>
        <taxon>Metazoa</taxon>
        <taxon>Ecdysozoa</taxon>
        <taxon>Arthropoda</taxon>
        <taxon>Hexapoda</taxon>
        <taxon>Insecta</taxon>
        <taxon>Pterygota</taxon>
        <taxon>Neoptera</taxon>
        <taxon>Endopterygota</taxon>
        <taxon>Lepidoptera</taxon>
        <taxon>Glossata</taxon>
        <taxon>Ditrysia</taxon>
        <taxon>Bombycoidea</taxon>
        <taxon>Bombycidae</taxon>
        <taxon>Bombycinae</taxon>
        <taxon>Bombyx</taxon>
    </lineage>
</organism>
<evidence type="ECO:0000256" key="1">
    <source>
        <dbReference type="ARBA" id="ARBA00004123"/>
    </source>
</evidence>
<dbReference type="GO" id="GO:0000184">
    <property type="term" value="P:nuclear-transcribed mRNA catabolic process, nonsense-mediated decay"/>
    <property type="evidence" value="ECO:0007669"/>
    <property type="project" value="UniProtKB-KW"/>
</dbReference>
<dbReference type="PANTHER" id="PTHR15696:SF7">
    <property type="entry name" value="NONSENSE-MEDIATED MRNA DECAY FACTOR"/>
    <property type="match status" value="1"/>
</dbReference>
<keyword evidence="3" id="KW-0963">Cytoplasm</keyword>
<dbReference type="Pfam" id="PF13638">
    <property type="entry name" value="PIN_4"/>
    <property type="match status" value="1"/>
</dbReference>
<accession>A0A6J2JIM1</accession>
<dbReference type="InterPro" id="IPR018834">
    <property type="entry name" value="DNA/RNA-bd_Est1-type"/>
</dbReference>
<dbReference type="OrthoDB" id="5920073at2759"/>
<feature type="domain" description="DNA/RNA-binding" evidence="7">
    <location>
        <begin position="190"/>
        <end position="392"/>
    </location>
</feature>
<evidence type="ECO:0000259" key="8">
    <source>
        <dbReference type="Pfam" id="PF10374"/>
    </source>
</evidence>
<keyword evidence="5" id="KW-0539">Nucleus</keyword>
<dbReference type="PANTHER" id="PTHR15696">
    <property type="entry name" value="SMG-7 SUPPRESSOR WITH MORPHOLOGICAL EFFECT ON GENITALIA PROTEIN 7"/>
    <property type="match status" value="1"/>
</dbReference>